<dbReference type="RefSeq" id="WP_073457745.1">
    <property type="nucleotide sequence ID" value="NZ_FRAP01000011.1"/>
</dbReference>
<feature type="transmembrane region" description="Helical" evidence="6">
    <location>
        <begin position="100"/>
        <end position="118"/>
    </location>
</feature>
<dbReference type="PANTHER" id="PTHR43701">
    <property type="entry name" value="MEMBRANE TRANSPORTER PROTEIN MJ0441-RELATED"/>
    <property type="match status" value="1"/>
</dbReference>
<feature type="transmembrane region" description="Helical" evidence="6">
    <location>
        <begin position="191"/>
        <end position="210"/>
    </location>
</feature>
<protein>
    <recommendedName>
        <fullName evidence="6">Probable membrane transporter protein</fullName>
    </recommendedName>
</protein>
<keyword evidence="5 6" id="KW-0472">Membrane</keyword>
<dbReference type="EMBL" id="FRAP01000011">
    <property type="protein sequence ID" value="SHK72757.1"/>
    <property type="molecule type" value="Genomic_DNA"/>
</dbReference>
<feature type="transmembrane region" description="Helical" evidence="6">
    <location>
        <begin position="46"/>
        <end position="63"/>
    </location>
</feature>
<dbReference type="GO" id="GO:0005886">
    <property type="term" value="C:plasma membrane"/>
    <property type="evidence" value="ECO:0007669"/>
    <property type="project" value="UniProtKB-SubCell"/>
</dbReference>
<evidence type="ECO:0000256" key="1">
    <source>
        <dbReference type="ARBA" id="ARBA00004141"/>
    </source>
</evidence>
<evidence type="ECO:0000313" key="8">
    <source>
        <dbReference type="Proteomes" id="UP000184363"/>
    </source>
</evidence>
<keyword evidence="3 6" id="KW-0812">Transmembrane</keyword>
<gene>
    <name evidence="7" type="ORF">SAMN05443637_11115</name>
</gene>
<evidence type="ECO:0000256" key="4">
    <source>
        <dbReference type="ARBA" id="ARBA00022989"/>
    </source>
</evidence>
<sequence>MVASALLAAALGVAIGAVIGGLGGGGGVLAVPALVYLLHQDAQDATTSSVVIVGITALVGVLSRIRARLVDWRTGAVFAVIGIPVTFLGTALNHAVSQPVLLLSFAAVTLLAAIAMIVDVRAPTDPDPPAGAEGTRPLATVHPPTQRLAGVAVKTVLGAAAVGFLTGFLGVGGGFLVVPVLVVGLRMPMKLAVGTSLLVITLNAIASFAARVPQMDLDWTVVAPFTAAAVIGSLVGRMVAGRLSGTTLTRAFAVLLVVVGVVVGIESVLDLL</sequence>
<dbReference type="PANTHER" id="PTHR43701:SF2">
    <property type="entry name" value="MEMBRANE TRANSPORTER PROTEIN YJNA-RELATED"/>
    <property type="match status" value="1"/>
</dbReference>
<keyword evidence="6" id="KW-1003">Cell membrane</keyword>
<dbReference type="AlphaFoldDB" id="A0A1M6UU60"/>
<evidence type="ECO:0000256" key="5">
    <source>
        <dbReference type="ARBA" id="ARBA00023136"/>
    </source>
</evidence>
<dbReference type="STRING" id="1848.SAMN05443637_11115"/>
<feature type="transmembrane region" description="Helical" evidence="6">
    <location>
        <begin position="217"/>
        <end position="239"/>
    </location>
</feature>
<dbReference type="InterPro" id="IPR002781">
    <property type="entry name" value="TM_pro_TauE-like"/>
</dbReference>
<proteinExistence type="inferred from homology"/>
<evidence type="ECO:0000313" key="7">
    <source>
        <dbReference type="EMBL" id="SHK72757.1"/>
    </source>
</evidence>
<feature type="transmembrane region" description="Helical" evidence="6">
    <location>
        <begin position="156"/>
        <end position="185"/>
    </location>
</feature>
<comment type="similarity">
    <text evidence="2 6">Belongs to the 4-toluene sulfonate uptake permease (TSUP) (TC 2.A.102) family.</text>
</comment>
<dbReference type="InterPro" id="IPR051598">
    <property type="entry name" value="TSUP/Inactive_protease-like"/>
</dbReference>
<name>A0A1M6UU60_PSETH</name>
<dbReference type="OrthoDB" id="528320at2"/>
<dbReference type="Proteomes" id="UP000184363">
    <property type="component" value="Unassembled WGS sequence"/>
</dbReference>
<feature type="transmembrane region" description="Helical" evidence="6">
    <location>
        <begin position="75"/>
        <end position="94"/>
    </location>
</feature>
<evidence type="ECO:0000256" key="2">
    <source>
        <dbReference type="ARBA" id="ARBA00009142"/>
    </source>
</evidence>
<reference evidence="7 8" key="1">
    <citation type="submission" date="2016-11" db="EMBL/GenBank/DDBJ databases">
        <authorList>
            <person name="Jaros S."/>
            <person name="Januszkiewicz K."/>
            <person name="Wedrychowicz H."/>
        </authorList>
    </citation>
    <scope>NUCLEOTIDE SEQUENCE [LARGE SCALE GENOMIC DNA]</scope>
    <source>
        <strain evidence="7 8">DSM 43832</strain>
    </source>
</reference>
<accession>A0A1M6UU60</accession>
<keyword evidence="4 6" id="KW-1133">Transmembrane helix</keyword>
<organism evidence="7 8">
    <name type="scientific">Pseudonocardia thermophila</name>
    <dbReference type="NCBI Taxonomy" id="1848"/>
    <lineage>
        <taxon>Bacteria</taxon>
        <taxon>Bacillati</taxon>
        <taxon>Actinomycetota</taxon>
        <taxon>Actinomycetes</taxon>
        <taxon>Pseudonocardiales</taxon>
        <taxon>Pseudonocardiaceae</taxon>
        <taxon>Pseudonocardia</taxon>
    </lineage>
</organism>
<evidence type="ECO:0000256" key="3">
    <source>
        <dbReference type="ARBA" id="ARBA00022692"/>
    </source>
</evidence>
<feature type="transmembrane region" description="Helical" evidence="6">
    <location>
        <begin position="251"/>
        <end position="269"/>
    </location>
</feature>
<keyword evidence="8" id="KW-1185">Reference proteome</keyword>
<evidence type="ECO:0000256" key="6">
    <source>
        <dbReference type="RuleBase" id="RU363041"/>
    </source>
</evidence>
<comment type="subcellular location">
    <subcellularLocation>
        <location evidence="6">Cell membrane</location>
        <topology evidence="6">Multi-pass membrane protein</topology>
    </subcellularLocation>
    <subcellularLocation>
        <location evidence="1">Membrane</location>
        <topology evidence="1">Multi-pass membrane protein</topology>
    </subcellularLocation>
</comment>
<dbReference type="Pfam" id="PF01925">
    <property type="entry name" value="TauE"/>
    <property type="match status" value="1"/>
</dbReference>